<evidence type="ECO:0000313" key="3">
    <source>
        <dbReference type="EMBL" id="MBS2096641.1"/>
    </source>
</evidence>
<evidence type="ECO:0000259" key="2">
    <source>
        <dbReference type="Pfam" id="PF08662"/>
    </source>
</evidence>
<accession>A0ABS5JQG1</accession>
<gene>
    <name evidence="3" type="ORF">KEM10_00035</name>
</gene>
<comment type="caution">
    <text evidence="3">The sequence shown here is derived from an EMBL/GenBank/DDBJ whole genome shotgun (WGS) entry which is preliminary data.</text>
</comment>
<dbReference type="SUPFAM" id="SSF82171">
    <property type="entry name" value="DPP6 N-terminal domain-like"/>
    <property type="match status" value="1"/>
</dbReference>
<sequence length="999" mass="114607">MLFVFLIYGYAQYFGQNKPTYKELDYQLYKTPHFELYHYFKSPELVQSLGQLAEKWYYYHQQVLIDTFSTRNPLIIYSNHADFQQTTAISSRIDVGVGGVTEGMKRRVVLPVTYSHQQTDHVLGHELVHAFQYHILETDPQISLMAIGNIPLWMVEGMAEYLSIGSINSQTNLWMRDALIQDQFPTLKEMTYDYRYSPYRFGHSFWAFIAYKYGEQYVPRLFKATARDGYEKAIGDIFMLSTDSLSVLWEQTLRNHLLNASIDSTFNIVGNRILSKKNSGRYNLNPAVSPDGKHLVFLSERDMYAIDLFMADAHTGEIESRLYTATSHDEIDALNYLETSGTWSPDSRYFAFIAFMKGQSTCLIFDTKKKQIVNEIKLEEVDDINWPAWSPKGNLIAFSGLKEGRSDIYTYNIKRKELLNITNNPYASMQPSWSDDGQSIFYTTDQPSKQHLPSSRGFFNIAQTDLKGNQKVFSTFEGARNLNPIGFGDNNEVLFLSDYDGRRNLYLFNTSSEQIYRITNYPTGVIGMTEYSPALTMCGNTLYYTMLWKGEFSIFKTDVSYMNHNKTEVTDRQMNLAASRLVPFSPIPSQIETNLYFNRQPQAVSVDSFFNDRIKRKFKLDYLGNVQGGVMAGRFGAGMAGSIEAMFSDILGQNMMYTALSINGEVYDFGGQVAYINQQKRVKVGLSLSHIPYRYGTYSYDYIENEDGTTDRSLNYIFRRTFEDKASVFTFIPVNKTKRFELGASYAIYNYRIEKYKDLSSFSQYYASDKEKLPAPAGFGTAILDAAYVIDNAKMGLASPVEGKRLRIQGEYYLHHMKMQTLLIDYRKYFFIKPYSLAFRIYHYGRYGIDSDSDRMTELFLGSPWYVRGYDTGGFYGTNTDDGNALSLNQLIGTRLLVSNIEWRIPFTGPREIAMISSGFLFSELALFIDGGVSWNKHSQPVLSLTTNSDNERIPIFSGGLAYRINLFGAMVIEPYYSFPFHQAHFKSGQFGMNILAGW</sequence>
<dbReference type="Pfam" id="PF07676">
    <property type="entry name" value="PD40"/>
    <property type="match status" value="1"/>
</dbReference>
<dbReference type="Gene3D" id="2.120.10.30">
    <property type="entry name" value="TolB, C-terminal domain"/>
    <property type="match status" value="1"/>
</dbReference>
<reference evidence="3 4" key="1">
    <citation type="journal article" date="2015" name="Int. J. Syst. Evol. Microbiol.">
        <title>Carboxylicivirga linearis sp. nov., isolated from a sea cucumber culture pond.</title>
        <authorList>
            <person name="Wang F.Q."/>
            <person name="Zhou Y.X."/>
            <person name="Lin X.Z."/>
            <person name="Chen G.J."/>
            <person name="Du Z.J."/>
        </authorList>
    </citation>
    <scope>NUCLEOTIDE SEQUENCE [LARGE SCALE GENOMIC DNA]</scope>
    <source>
        <strain evidence="3 4">FB218</strain>
    </source>
</reference>
<keyword evidence="4" id="KW-1185">Reference proteome</keyword>
<feature type="domain" description="Translation initiation factor beta propellor-like" evidence="2">
    <location>
        <begin position="342"/>
        <end position="448"/>
    </location>
</feature>
<evidence type="ECO:0000256" key="1">
    <source>
        <dbReference type="ARBA" id="ARBA00009820"/>
    </source>
</evidence>
<dbReference type="InterPro" id="IPR011659">
    <property type="entry name" value="WD40"/>
</dbReference>
<name>A0ABS5JQG1_9BACT</name>
<dbReference type="EMBL" id="JAGUCO010000001">
    <property type="protein sequence ID" value="MBS2096641.1"/>
    <property type="molecule type" value="Genomic_DNA"/>
</dbReference>
<dbReference type="Pfam" id="PF08662">
    <property type="entry name" value="eIF2A"/>
    <property type="match status" value="1"/>
</dbReference>
<dbReference type="InterPro" id="IPR011042">
    <property type="entry name" value="6-blade_b-propeller_TolB-like"/>
</dbReference>
<evidence type="ECO:0000313" key="4">
    <source>
        <dbReference type="Proteomes" id="UP000708576"/>
    </source>
</evidence>
<proteinExistence type="inferred from homology"/>
<dbReference type="InterPro" id="IPR013979">
    <property type="entry name" value="TIF_beta_prop-like"/>
</dbReference>
<dbReference type="PANTHER" id="PTHR36842">
    <property type="entry name" value="PROTEIN TOLB HOMOLOG"/>
    <property type="match status" value="1"/>
</dbReference>
<dbReference type="Proteomes" id="UP000708576">
    <property type="component" value="Unassembled WGS sequence"/>
</dbReference>
<protein>
    <submittedName>
        <fullName evidence="3">PD40 domain-containing protein</fullName>
    </submittedName>
</protein>
<comment type="similarity">
    <text evidence="1">Belongs to the TolB family.</text>
</comment>
<organism evidence="3 4">
    <name type="scientific">Carboxylicivirga linearis</name>
    <dbReference type="NCBI Taxonomy" id="1628157"/>
    <lineage>
        <taxon>Bacteria</taxon>
        <taxon>Pseudomonadati</taxon>
        <taxon>Bacteroidota</taxon>
        <taxon>Bacteroidia</taxon>
        <taxon>Marinilabiliales</taxon>
        <taxon>Marinilabiliaceae</taxon>
        <taxon>Carboxylicivirga</taxon>
    </lineage>
</organism>